<feature type="compositionally biased region" description="Basic and acidic residues" evidence="1">
    <location>
        <begin position="1"/>
        <end position="12"/>
    </location>
</feature>
<evidence type="ECO:0000313" key="3">
    <source>
        <dbReference type="Proteomes" id="UP000075502"/>
    </source>
</evidence>
<dbReference type="Proteomes" id="UP000075502">
    <property type="component" value="Unassembled WGS sequence"/>
</dbReference>
<feature type="region of interest" description="Disordered" evidence="1">
    <location>
        <begin position="1"/>
        <end position="65"/>
    </location>
</feature>
<proteinExistence type="predicted"/>
<protein>
    <submittedName>
        <fullName evidence="2">Uncharacterized protein</fullName>
    </submittedName>
</protein>
<evidence type="ECO:0000313" key="2">
    <source>
        <dbReference type="EMBL" id="KYG02820.1"/>
    </source>
</evidence>
<dbReference type="AlphaFoldDB" id="A0A150TDQ4"/>
<evidence type="ECO:0000256" key="1">
    <source>
        <dbReference type="SAM" id="MobiDB-lite"/>
    </source>
</evidence>
<sequence length="65" mass="7353">MWKEPDLEDLARGRSRTQAAPRLSHEIITDPEPDRAPSIPEAARGRSSSRRHPVDRRMNARGPTP</sequence>
<gene>
    <name evidence="2" type="ORF">BE21_54240</name>
</gene>
<dbReference type="EMBL" id="JEME01002920">
    <property type="protein sequence ID" value="KYG02820.1"/>
    <property type="molecule type" value="Genomic_DNA"/>
</dbReference>
<comment type="caution">
    <text evidence="2">The sequence shown here is derived from an EMBL/GenBank/DDBJ whole genome shotgun (WGS) entry which is preliminary data.</text>
</comment>
<feature type="compositionally biased region" description="Basic and acidic residues" evidence="1">
    <location>
        <begin position="23"/>
        <end position="35"/>
    </location>
</feature>
<accession>A0A150TDQ4</accession>
<reference evidence="2 3" key="1">
    <citation type="submission" date="2014-02" db="EMBL/GenBank/DDBJ databases">
        <title>The small core and large imbalanced accessory genome model reveals a collaborative survival strategy of Sorangium cellulosum strains in nature.</title>
        <authorList>
            <person name="Han K."/>
            <person name="Peng R."/>
            <person name="Blom J."/>
            <person name="Li Y.-Z."/>
        </authorList>
    </citation>
    <scope>NUCLEOTIDE SEQUENCE [LARGE SCALE GENOMIC DNA]</scope>
    <source>
        <strain evidence="2 3">So0007-03</strain>
    </source>
</reference>
<organism evidence="2 3">
    <name type="scientific">Sorangium cellulosum</name>
    <name type="common">Polyangium cellulosum</name>
    <dbReference type="NCBI Taxonomy" id="56"/>
    <lineage>
        <taxon>Bacteria</taxon>
        <taxon>Pseudomonadati</taxon>
        <taxon>Myxococcota</taxon>
        <taxon>Polyangia</taxon>
        <taxon>Polyangiales</taxon>
        <taxon>Polyangiaceae</taxon>
        <taxon>Sorangium</taxon>
    </lineage>
</organism>
<name>A0A150TDQ4_SORCE</name>